<dbReference type="RefSeq" id="WP_188529328.1">
    <property type="nucleotide sequence ID" value="NZ_BMGR01000002.1"/>
</dbReference>
<dbReference type="SUPFAM" id="SSF46955">
    <property type="entry name" value="Putative DNA-binding domain"/>
    <property type="match status" value="1"/>
</dbReference>
<protein>
    <recommendedName>
        <fullName evidence="1">Helix-turn-helix domain-containing protein</fullName>
    </recommendedName>
</protein>
<accession>A0A917CNE6</accession>
<dbReference type="GO" id="GO:0003677">
    <property type="term" value="F:DNA binding"/>
    <property type="evidence" value="ECO:0007669"/>
    <property type="project" value="InterPro"/>
</dbReference>
<comment type="caution">
    <text evidence="2">The sequence shown here is derived from an EMBL/GenBank/DDBJ whole genome shotgun (WGS) entry which is preliminary data.</text>
</comment>
<dbReference type="Gene3D" id="1.10.10.10">
    <property type="entry name" value="Winged helix-like DNA-binding domain superfamily/Winged helix DNA-binding domain"/>
    <property type="match status" value="1"/>
</dbReference>
<dbReference type="InterPro" id="IPR009061">
    <property type="entry name" value="DNA-bd_dom_put_sf"/>
</dbReference>
<evidence type="ECO:0000313" key="2">
    <source>
        <dbReference type="EMBL" id="GGF93427.1"/>
    </source>
</evidence>
<reference evidence="2" key="1">
    <citation type="journal article" date="2014" name="Int. J. Syst. Evol. Microbiol.">
        <title>Complete genome sequence of Corynebacterium casei LMG S-19264T (=DSM 44701T), isolated from a smear-ripened cheese.</title>
        <authorList>
            <consortium name="US DOE Joint Genome Institute (JGI-PGF)"/>
            <person name="Walter F."/>
            <person name="Albersmeier A."/>
            <person name="Kalinowski J."/>
            <person name="Ruckert C."/>
        </authorList>
    </citation>
    <scope>NUCLEOTIDE SEQUENCE</scope>
    <source>
        <strain evidence="2">CGMCC 1.12987</strain>
    </source>
</reference>
<keyword evidence="3" id="KW-1185">Reference proteome</keyword>
<dbReference type="Proteomes" id="UP000644756">
    <property type="component" value="Unassembled WGS sequence"/>
</dbReference>
<organism evidence="2 3">
    <name type="scientific">Paenibacillus abyssi</name>
    <dbReference type="NCBI Taxonomy" id="1340531"/>
    <lineage>
        <taxon>Bacteria</taxon>
        <taxon>Bacillati</taxon>
        <taxon>Bacillota</taxon>
        <taxon>Bacilli</taxon>
        <taxon>Bacillales</taxon>
        <taxon>Paenibacillaceae</taxon>
        <taxon>Paenibacillus</taxon>
    </lineage>
</organism>
<evidence type="ECO:0000313" key="3">
    <source>
        <dbReference type="Proteomes" id="UP000644756"/>
    </source>
</evidence>
<dbReference type="InterPro" id="IPR041657">
    <property type="entry name" value="HTH_17"/>
</dbReference>
<dbReference type="EMBL" id="BMGR01000002">
    <property type="protein sequence ID" value="GGF93427.1"/>
    <property type="molecule type" value="Genomic_DNA"/>
</dbReference>
<dbReference type="InterPro" id="IPR036388">
    <property type="entry name" value="WH-like_DNA-bd_sf"/>
</dbReference>
<feature type="domain" description="Helix-turn-helix" evidence="1">
    <location>
        <begin position="9"/>
        <end position="57"/>
    </location>
</feature>
<gene>
    <name evidence="2" type="ORF">GCM10010916_08520</name>
</gene>
<evidence type="ECO:0000259" key="1">
    <source>
        <dbReference type="Pfam" id="PF12728"/>
    </source>
</evidence>
<dbReference type="Pfam" id="PF12728">
    <property type="entry name" value="HTH_17"/>
    <property type="match status" value="1"/>
</dbReference>
<dbReference type="InterPro" id="IPR010093">
    <property type="entry name" value="SinI_DNA-bd"/>
</dbReference>
<reference evidence="2" key="2">
    <citation type="submission" date="2020-09" db="EMBL/GenBank/DDBJ databases">
        <authorList>
            <person name="Sun Q."/>
            <person name="Zhou Y."/>
        </authorList>
    </citation>
    <scope>NUCLEOTIDE SEQUENCE</scope>
    <source>
        <strain evidence="2">CGMCC 1.12987</strain>
    </source>
</reference>
<dbReference type="NCBIfam" id="TIGR01764">
    <property type="entry name" value="excise"/>
    <property type="match status" value="1"/>
</dbReference>
<name>A0A917CNE6_9BACL</name>
<sequence>MISQQLNLITLQDAMDLMKVSRSTVDRWRRYKRLPYIKIGKEIYFNKEDFENWIKSHTYVEEKEFDSSYLTSNRR</sequence>
<proteinExistence type="predicted"/>
<dbReference type="AlphaFoldDB" id="A0A917CNE6"/>